<sequence length="84" mass="9499">MDRHLNHGQFGGVIMIRPIDLRAWNRAQIGEIQSPENRWYAGEECGHEPSPREAARHYVEHGGASAFAEQHRDDPAFLKPTPGQ</sequence>
<comment type="caution">
    <text evidence="2">The sequence shown here is derived from an EMBL/GenBank/DDBJ whole genome shotgun (WGS) entry which is preliminary data.</text>
</comment>
<name>A0A2H0RGZ4_9BACT</name>
<feature type="region of interest" description="Disordered" evidence="1">
    <location>
        <begin position="61"/>
        <end position="84"/>
    </location>
</feature>
<dbReference type="EMBL" id="PCYK01000025">
    <property type="protein sequence ID" value="PIR45822.1"/>
    <property type="molecule type" value="Genomic_DNA"/>
</dbReference>
<organism evidence="2 3">
    <name type="scientific">Candidatus Vogelbacteria bacterium CG10_big_fil_rev_8_21_14_0_10_49_38</name>
    <dbReference type="NCBI Taxonomy" id="1975043"/>
    <lineage>
        <taxon>Bacteria</taxon>
        <taxon>Candidatus Vogeliibacteriota</taxon>
    </lineage>
</organism>
<reference evidence="2 3" key="1">
    <citation type="submission" date="2017-09" db="EMBL/GenBank/DDBJ databases">
        <title>Depth-based differentiation of microbial function through sediment-hosted aquifers and enrichment of novel symbionts in the deep terrestrial subsurface.</title>
        <authorList>
            <person name="Probst A.J."/>
            <person name="Ladd B."/>
            <person name="Jarett J.K."/>
            <person name="Geller-Mcgrath D.E."/>
            <person name="Sieber C.M."/>
            <person name="Emerson J.B."/>
            <person name="Anantharaman K."/>
            <person name="Thomas B.C."/>
            <person name="Malmstrom R."/>
            <person name="Stieglmeier M."/>
            <person name="Klingl A."/>
            <person name="Woyke T."/>
            <person name="Ryan C.M."/>
            <person name="Banfield J.F."/>
        </authorList>
    </citation>
    <scope>NUCLEOTIDE SEQUENCE [LARGE SCALE GENOMIC DNA]</scope>
    <source>
        <strain evidence="2">CG10_big_fil_rev_8_21_14_0_10_49_38</strain>
    </source>
</reference>
<evidence type="ECO:0000313" key="3">
    <source>
        <dbReference type="Proteomes" id="UP000230431"/>
    </source>
</evidence>
<dbReference type="AlphaFoldDB" id="A0A2H0RGZ4"/>
<gene>
    <name evidence="2" type="ORF">COV08_02915</name>
</gene>
<evidence type="ECO:0000256" key="1">
    <source>
        <dbReference type="SAM" id="MobiDB-lite"/>
    </source>
</evidence>
<evidence type="ECO:0000313" key="2">
    <source>
        <dbReference type="EMBL" id="PIR45822.1"/>
    </source>
</evidence>
<proteinExistence type="predicted"/>
<accession>A0A2H0RGZ4</accession>
<dbReference type="Proteomes" id="UP000230431">
    <property type="component" value="Unassembled WGS sequence"/>
</dbReference>
<protein>
    <submittedName>
        <fullName evidence="2">Uncharacterized protein</fullName>
    </submittedName>
</protein>